<dbReference type="NCBIfam" id="NF003971">
    <property type="entry name" value="PRK05465.1"/>
    <property type="match status" value="1"/>
</dbReference>
<sequence length="271" mass="27898">MSGPILPKGVTPDPWTALRRHTPARIALGRTGSSLPTSEVLGFALAHAQARDAVHAPFEAQATAAAIQALGLETLIVDSAAPDRASYLRRPDLGRTLSQAGRAALSPGRGSHDLAIVIADGLSSTAVHAHAAPLVEALLPAVREAGWSLAPVVIARQARVALGDAVGELLGARLVILLVGERPGLSSPDSLGAYITFGPRVGRTDAERNCVSNIRAEGLGYGAAAFKLAWHAREALRLGLTGVALKDESDTALLDVTTPRIAPAGSRSPTG</sequence>
<comment type="subcellular location">
    <subcellularLocation>
        <location evidence="5">Bacterial microcompartment</location>
    </subcellularLocation>
</comment>
<dbReference type="InterPro" id="IPR009246">
    <property type="entry name" value="EutC"/>
</dbReference>
<dbReference type="HOGENOM" id="CLU_068224_1_0_5"/>
<dbReference type="HAMAP" id="MF_00601">
    <property type="entry name" value="EutC"/>
    <property type="match status" value="1"/>
</dbReference>
<dbReference type="AlphaFoldDB" id="B0T719"/>
<dbReference type="Gene3D" id="3.40.50.11240">
    <property type="entry name" value="Ethanolamine ammonia-lyase light chain (EutC)"/>
    <property type="match status" value="1"/>
</dbReference>
<name>B0T719_CAUSK</name>
<keyword evidence="2 5" id="KW-0456">Lyase</keyword>
<dbReference type="GO" id="GO:0006520">
    <property type="term" value="P:amino acid metabolic process"/>
    <property type="evidence" value="ECO:0007669"/>
    <property type="project" value="InterPro"/>
</dbReference>
<comment type="cofactor">
    <cofactor evidence="5">
        <name>adenosylcob(III)alamin</name>
        <dbReference type="ChEBI" id="CHEBI:18408"/>
    </cofactor>
    <text evidence="5">Binds between the large and small subunits.</text>
</comment>
<dbReference type="GO" id="GO:0009350">
    <property type="term" value="C:ethanolamine ammonia-lyase complex"/>
    <property type="evidence" value="ECO:0007669"/>
    <property type="project" value="UniProtKB-UniRule"/>
</dbReference>
<dbReference type="Gene3D" id="1.10.30.40">
    <property type="entry name" value="Ethanolamine ammonia-lyase light chain (EutC), N-terminal domain"/>
    <property type="match status" value="1"/>
</dbReference>
<evidence type="ECO:0000256" key="2">
    <source>
        <dbReference type="ARBA" id="ARBA00023239"/>
    </source>
</evidence>
<dbReference type="PIRSF" id="PIRSF018982">
    <property type="entry name" value="EutC"/>
    <property type="match status" value="1"/>
</dbReference>
<dbReference type="GO" id="GO:0046336">
    <property type="term" value="P:ethanolamine catabolic process"/>
    <property type="evidence" value="ECO:0007669"/>
    <property type="project" value="UniProtKB-UniRule"/>
</dbReference>
<dbReference type="STRING" id="366602.Caul_3530"/>
<keyword evidence="3 5" id="KW-0170">Cobalt</keyword>
<protein>
    <recommendedName>
        <fullName evidence="5">Ethanolamine ammonia-lyase small subunit</fullName>
        <shortName evidence="5">EAL small subunit</shortName>
        <ecNumber evidence="5">4.3.1.7</ecNumber>
    </recommendedName>
</protein>
<feature type="binding site" evidence="5">
    <location>
        <position position="210"/>
    </location>
    <ligand>
        <name>adenosylcob(III)alamin</name>
        <dbReference type="ChEBI" id="CHEBI:18408"/>
    </ligand>
</feature>
<comment type="function">
    <text evidence="5">Catalyzes the deamination of various vicinal amino-alcohols to oxo compounds. Allows this organism to utilize ethanolamine as the sole source of nitrogen and carbon in the presence of external vitamin B12.</text>
</comment>
<dbReference type="GO" id="GO:0031471">
    <property type="term" value="C:ethanolamine degradation polyhedral organelle"/>
    <property type="evidence" value="ECO:0007669"/>
    <property type="project" value="UniProtKB-UniRule"/>
</dbReference>
<accession>B0T719</accession>
<keyword evidence="4 5" id="KW-1283">Bacterial microcompartment</keyword>
<dbReference type="EC" id="4.3.1.7" evidence="5"/>
<reference evidence="6" key="1">
    <citation type="submission" date="2008-01" db="EMBL/GenBank/DDBJ databases">
        <title>Complete sequence of chromosome of Caulobacter sp. K31.</title>
        <authorList>
            <consortium name="US DOE Joint Genome Institute"/>
            <person name="Copeland A."/>
            <person name="Lucas S."/>
            <person name="Lapidus A."/>
            <person name="Barry K."/>
            <person name="Glavina del Rio T."/>
            <person name="Dalin E."/>
            <person name="Tice H."/>
            <person name="Pitluck S."/>
            <person name="Bruce D."/>
            <person name="Goodwin L."/>
            <person name="Thompson L.S."/>
            <person name="Brettin T."/>
            <person name="Detter J.C."/>
            <person name="Han C."/>
            <person name="Schmutz J."/>
            <person name="Larimer F."/>
            <person name="Land M."/>
            <person name="Hauser L."/>
            <person name="Kyrpides N."/>
            <person name="Kim E."/>
            <person name="Stephens C."/>
            <person name="Richardson P."/>
        </authorList>
    </citation>
    <scope>NUCLEOTIDE SEQUENCE [LARGE SCALE GENOMIC DNA]</scope>
    <source>
        <strain evidence="6">K31</strain>
    </source>
</reference>
<comment type="catalytic activity">
    <reaction evidence="5">
        <text>ethanolamine = acetaldehyde + NH4(+)</text>
        <dbReference type="Rhea" id="RHEA:15313"/>
        <dbReference type="ChEBI" id="CHEBI:15343"/>
        <dbReference type="ChEBI" id="CHEBI:28938"/>
        <dbReference type="ChEBI" id="CHEBI:57603"/>
        <dbReference type="EC" id="4.3.1.7"/>
    </reaction>
</comment>
<dbReference type="eggNOG" id="COG4302">
    <property type="taxonomic scope" value="Bacteria"/>
</dbReference>
<dbReference type="OrthoDB" id="114248at2"/>
<dbReference type="Pfam" id="PF05985">
    <property type="entry name" value="EutC"/>
    <property type="match status" value="1"/>
</dbReference>
<evidence type="ECO:0000256" key="1">
    <source>
        <dbReference type="ARBA" id="ARBA00022628"/>
    </source>
</evidence>
<gene>
    <name evidence="5" type="primary">eutC</name>
    <name evidence="6" type="ordered locus">Caul_3530</name>
</gene>
<comment type="similarity">
    <text evidence="5">Belongs to the EutC family.</text>
</comment>
<comment type="pathway">
    <text evidence="5">Amine and polyamine degradation; ethanolamine degradation.</text>
</comment>
<dbReference type="InterPro" id="IPR042255">
    <property type="entry name" value="EutC_N"/>
</dbReference>
<dbReference type="EMBL" id="CP000927">
    <property type="protein sequence ID" value="ABZ72657.1"/>
    <property type="molecule type" value="Genomic_DNA"/>
</dbReference>
<dbReference type="GO" id="GO:0008851">
    <property type="term" value="F:ethanolamine ammonia-lyase activity"/>
    <property type="evidence" value="ECO:0007669"/>
    <property type="project" value="UniProtKB-UniRule"/>
</dbReference>
<organism evidence="6">
    <name type="scientific">Caulobacter sp. (strain K31)</name>
    <dbReference type="NCBI Taxonomy" id="366602"/>
    <lineage>
        <taxon>Bacteria</taxon>
        <taxon>Pseudomonadati</taxon>
        <taxon>Pseudomonadota</taxon>
        <taxon>Alphaproteobacteria</taxon>
        <taxon>Caulobacterales</taxon>
        <taxon>Caulobacteraceae</taxon>
        <taxon>Caulobacter</taxon>
    </lineage>
</organism>
<feature type="binding site" evidence="5">
    <location>
        <position position="181"/>
    </location>
    <ligand>
        <name>adenosylcob(III)alamin</name>
        <dbReference type="ChEBI" id="CHEBI:18408"/>
    </ligand>
</feature>
<proteinExistence type="inferred from homology"/>
<dbReference type="PANTHER" id="PTHR39330:SF1">
    <property type="entry name" value="ETHANOLAMINE AMMONIA-LYASE SMALL SUBUNIT"/>
    <property type="match status" value="1"/>
</dbReference>
<dbReference type="KEGG" id="cak:Caul_3530"/>
<comment type="subunit">
    <text evidence="5">The basic unit is a heterodimer which dimerizes to form tetramers. The heterotetramers trimerize; 6 large subunits form a core ring with 6 small subunits projecting outwards.</text>
</comment>
<evidence type="ECO:0000256" key="3">
    <source>
        <dbReference type="ARBA" id="ARBA00023285"/>
    </source>
</evidence>
<keyword evidence="1 5" id="KW-0846">Cobalamin</keyword>
<feature type="binding site" evidence="5">
    <location>
        <position position="160"/>
    </location>
    <ligand>
        <name>adenosylcob(III)alamin</name>
        <dbReference type="ChEBI" id="CHEBI:18408"/>
    </ligand>
</feature>
<evidence type="ECO:0000313" key="6">
    <source>
        <dbReference type="EMBL" id="ABZ72657.1"/>
    </source>
</evidence>
<evidence type="ECO:0000256" key="5">
    <source>
        <dbReference type="HAMAP-Rule" id="MF_00601"/>
    </source>
</evidence>
<dbReference type="UniPathway" id="UPA00560"/>
<dbReference type="GO" id="GO:0031419">
    <property type="term" value="F:cobalamin binding"/>
    <property type="evidence" value="ECO:0007669"/>
    <property type="project" value="UniProtKB-UniRule"/>
</dbReference>
<dbReference type="PANTHER" id="PTHR39330">
    <property type="entry name" value="ETHANOLAMINE AMMONIA-LYASE LIGHT CHAIN"/>
    <property type="match status" value="1"/>
</dbReference>
<dbReference type="InterPro" id="IPR042251">
    <property type="entry name" value="EutC_C"/>
</dbReference>
<evidence type="ECO:0000256" key="4">
    <source>
        <dbReference type="ARBA" id="ARBA00024446"/>
    </source>
</evidence>